<evidence type="ECO:0000313" key="13">
    <source>
        <dbReference type="Proteomes" id="UP000254467"/>
    </source>
</evidence>
<comment type="function">
    <text evidence="8">Catalyzes the dephosphorylation of histidinol-phosphate to histidinol, the direct precursor of histidine.</text>
</comment>
<dbReference type="Gene3D" id="3.30.540.10">
    <property type="entry name" value="Fructose-1,6-Bisphosphatase, subunit A, domain 1"/>
    <property type="match status" value="1"/>
</dbReference>
<evidence type="ECO:0000256" key="4">
    <source>
        <dbReference type="ARBA" id="ARBA00022723"/>
    </source>
</evidence>
<dbReference type="Proteomes" id="UP000254467">
    <property type="component" value="Unassembled WGS sequence"/>
</dbReference>
<keyword evidence="5 10" id="KW-0378">Hydrolase</keyword>
<evidence type="ECO:0000256" key="2">
    <source>
        <dbReference type="ARBA" id="ARBA00001946"/>
    </source>
</evidence>
<dbReference type="InterPro" id="IPR020583">
    <property type="entry name" value="Inositol_monoP_metal-BS"/>
</dbReference>
<feature type="binding site" evidence="9">
    <location>
        <position position="113"/>
    </location>
    <ligand>
        <name>Mg(2+)</name>
        <dbReference type="ChEBI" id="CHEBI:18420"/>
        <label>1</label>
        <note>catalytic</note>
    </ligand>
</feature>
<dbReference type="AlphaFoldDB" id="A0A376CQ18"/>
<feature type="binding site" evidence="9">
    <location>
        <position position="115"/>
    </location>
    <ligand>
        <name>Mg(2+)</name>
        <dbReference type="ChEBI" id="CHEBI:18420"/>
        <label>1</label>
        <note>catalytic</note>
    </ligand>
</feature>
<comment type="catalytic activity">
    <reaction evidence="1 10">
        <text>a myo-inositol phosphate + H2O = myo-inositol + phosphate</text>
        <dbReference type="Rhea" id="RHEA:24056"/>
        <dbReference type="ChEBI" id="CHEBI:15377"/>
        <dbReference type="ChEBI" id="CHEBI:17268"/>
        <dbReference type="ChEBI" id="CHEBI:43474"/>
        <dbReference type="ChEBI" id="CHEBI:84139"/>
        <dbReference type="EC" id="3.1.3.25"/>
    </reaction>
</comment>
<protein>
    <recommendedName>
        <fullName evidence="10">Inositol-1-monophosphatase</fullName>
        <ecNumber evidence="10">3.1.3.25</ecNumber>
    </recommendedName>
</protein>
<dbReference type="GO" id="GO:0008934">
    <property type="term" value="F:inositol monophosphate 1-phosphatase activity"/>
    <property type="evidence" value="ECO:0007669"/>
    <property type="project" value="InterPro"/>
</dbReference>
<dbReference type="InterPro" id="IPR033942">
    <property type="entry name" value="IMPase"/>
</dbReference>
<dbReference type="GO" id="GO:0046872">
    <property type="term" value="F:metal ion binding"/>
    <property type="evidence" value="ECO:0007669"/>
    <property type="project" value="UniProtKB-KW"/>
</dbReference>
<feature type="binding site" evidence="9">
    <location>
        <position position="116"/>
    </location>
    <ligand>
        <name>Mg(2+)</name>
        <dbReference type="ChEBI" id="CHEBI:18420"/>
        <label>1</label>
        <note>catalytic</note>
    </ligand>
</feature>
<dbReference type="EC" id="3.1.3.25" evidence="10"/>
<evidence type="ECO:0000256" key="11">
    <source>
        <dbReference type="SAM" id="MobiDB-lite"/>
    </source>
</evidence>
<evidence type="ECO:0000256" key="10">
    <source>
        <dbReference type="RuleBase" id="RU364068"/>
    </source>
</evidence>
<keyword evidence="6 9" id="KW-0460">Magnesium</keyword>
<feature type="binding site" evidence="9">
    <location>
        <position position="97"/>
    </location>
    <ligand>
        <name>Mg(2+)</name>
        <dbReference type="ChEBI" id="CHEBI:18420"/>
        <label>1</label>
        <note>catalytic</note>
    </ligand>
</feature>
<gene>
    <name evidence="12" type="primary">suhB_2</name>
    <name evidence="12" type="ORF">NCTC11862_02427</name>
</gene>
<organism evidence="12 13">
    <name type="scientific">Corynebacterium pilosum</name>
    <dbReference type="NCBI Taxonomy" id="35756"/>
    <lineage>
        <taxon>Bacteria</taxon>
        <taxon>Bacillati</taxon>
        <taxon>Actinomycetota</taxon>
        <taxon>Actinomycetes</taxon>
        <taxon>Mycobacteriales</taxon>
        <taxon>Corynebacteriaceae</taxon>
        <taxon>Corynebacterium</taxon>
    </lineage>
</organism>
<dbReference type="PANTHER" id="PTHR20854:SF4">
    <property type="entry name" value="INOSITOL-1-MONOPHOSPHATASE-RELATED"/>
    <property type="match status" value="1"/>
</dbReference>
<feature type="binding site" evidence="9">
    <location>
        <position position="244"/>
    </location>
    <ligand>
        <name>Mg(2+)</name>
        <dbReference type="ChEBI" id="CHEBI:18420"/>
        <label>1</label>
        <note>catalytic</note>
    </ligand>
</feature>
<comment type="pathway">
    <text evidence="3">Amino-acid biosynthesis; L-histidine biosynthesis; L-histidine from 5-phospho-alpha-D-ribose 1-diphosphate: step 8/9.</text>
</comment>
<dbReference type="SUPFAM" id="SSF56655">
    <property type="entry name" value="Carbohydrate phosphatase"/>
    <property type="match status" value="1"/>
</dbReference>
<dbReference type="FunFam" id="3.30.540.10:FF:000003">
    <property type="entry name" value="Inositol-1-monophosphatase"/>
    <property type="match status" value="1"/>
</dbReference>
<keyword evidence="13" id="KW-1185">Reference proteome</keyword>
<dbReference type="Pfam" id="PF00459">
    <property type="entry name" value="Inositol_P"/>
    <property type="match status" value="1"/>
</dbReference>
<dbReference type="GO" id="GO:0004401">
    <property type="term" value="F:histidinol-phosphatase activity"/>
    <property type="evidence" value="ECO:0007669"/>
    <property type="project" value="UniProtKB-EC"/>
</dbReference>
<keyword evidence="4 9" id="KW-0479">Metal-binding</keyword>
<dbReference type="CDD" id="cd01639">
    <property type="entry name" value="IMPase"/>
    <property type="match status" value="1"/>
</dbReference>
<dbReference type="GO" id="GO:0006020">
    <property type="term" value="P:inositol metabolic process"/>
    <property type="evidence" value="ECO:0007669"/>
    <property type="project" value="TreeGrafter"/>
</dbReference>
<evidence type="ECO:0000256" key="1">
    <source>
        <dbReference type="ARBA" id="ARBA00001033"/>
    </source>
</evidence>
<dbReference type="GO" id="GO:0007165">
    <property type="term" value="P:signal transduction"/>
    <property type="evidence" value="ECO:0007669"/>
    <property type="project" value="TreeGrafter"/>
</dbReference>
<feature type="region of interest" description="Disordered" evidence="11">
    <location>
        <begin position="1"/>
        <end position="23"/>
    </location>
</feature>
<dbReference type="PRINTS" id="PR00377">
    <property type="entry name" value="IMPHPHTASES"/>
</dbReference>
<dbReference type="PROSITE" id="PS00629">
    <property type="entry name" value="IMP_1"/>
    <property type="match status" value="1"/>
</dbReference>
<evidence type="ECO:0000256" key="5">
    <source>
        <dbReference type="ARBA" id="ARBA00022801"/>
    </source>
</evidence>
<comment type="similarity">
    <text evidence="10">Belongs to the inositol monophosphatase superfamily.</text>
</comment>
<name>A0A376CQ18_9CORY</name>
<proteinExistence type="inferred from homology"/>
<comment type="cofactor">
    <cofactor evidence="2 9 10">
        <name>Mg(2+)</name>
        <dbReference type="ChEBI" id="CHEBI:18420"/>
    </cofactor>
</comment>
<reference evidence="12 13" key="1">
    <citation type="submission" date="2018-06" db="EMBL/GenBank/DDBJ databases">
        <authorList>
            <consortium name="Pathogen Informatics"/>
            <person name="Doyle S."/>
        </authorList>
    </citation>
    <scope>NUCLEOTIDE SEQUENCE [LARGE SCALE GENOMIC DNA]</scope>
    <source>
        <strain evidence="12 13">NCTC11862</strain>
    </source>
</reference>
<dbReference type="STRING" id="35756.GCA_001044155_02393"/>
<dbReference type="InterPro" id="IPR000760">
    <property type="entry name" value="Inositol_monophosphatase-like"/>
</dbReference>
<evidence type="ECO:0000256" key="7">
    <source>
        <dbReference type="ARBA" id="ARBA00049158"/>
    </source>
</evidence>
<evidence type="ECO:0000256" key="3">
    <source>
        <dbReference type="ARBA" id="ARBA00004970"/>
    </source>
</evidence>
<sequence>MGAMSTHFESTPTSTSTPAPTPPELRDLAVEIAREAGELVRTRRAELVDDTSAAGLQATTTTKSSAVDPVTVVDQASEAFIVDRINRTRPGDGIIGEEGANKESTTGVEWIVDPIDGTVNFLYGIPVYAVSIGVAVDEELVAGAVLNVATRELYYAAKGHGAFHNHEGTTAQLRANTLNDTQEAMVATGFGYTSPRRKAQAQILTHVLPQVRDIRRMGAAALDFCHLAAGRIDAYYEHGLHPWDYAAGAVIAREAAAHVQVPGLRASGDDGEVVIACAQGISVAFDTLLDEAGAKKNVPM</sequence>
<comment type="catalytic activity">
    <reaction evidence="7">
        <text>L-histidinol phosphate + H2O = L-histidinol + phosphate</text>
        <dbReference type="Rhea" id="RHEA:14465"/>
        <dbReference type="ChEBI" id="CHEBI:15377"/>
        <dbReference type="ChEBI" id="CHEBI:43474"/>
        <dbReference type="ChEBI" id="CHEBI:57699"/>
        <dbReference type="ChEBI" id="CHEBI:57980"/>
        <dbReference type="EC" id="3.1.3.15"/>
    </reaction>
</comment>
<evidence type="ECO:0000256" key="6">
    <source>
        <dbReference type="ARBA" id="ARBA00022842"/>
    </source>
</evidence>
<evidence type="ECO:0000256" key="9">
    <source>
        <dbReference type="PIRSR" id="PIRSR600760-2"/>
    </source>
</evidence>
<dbReference type="PANTHER" id="PTHR20854">
    <property type="entry name" value="INOSITOL MONOPHOSPHATASE"/>
    <property type="match status" value="1"/>
</dbReference>
<dbReference type="Gene3D" id="3.40.190.80">
    <property type="match status" value="1"/>
</dbReference>
<evidence type="ECO:0000313" key="12">
    <source>
        <dbReference type="EMBL" id="STC70601.1"/>
    </source>
</evidence>
<evidence type="ECO:0000256" key="8">
    <source>
        <dbReference type="ARBA" id="ARBA00053547"/>
    </source>
</evidence>
<dbReference type="EMBL" id="UFXQ01000001">
    <property type="protein sequence ID" value="STC70601.1"/>
    <property type="molecule type" value="Genomic_DNA"/>
</dbReference>
<accession>A0A376CQ18</accession>